<protein>
    <submittedName>
        <fullName evidence="1">Uncharacterized protein</fullName>
    </submittedName>
</protein>
<evidence type="ECO:0000313" key="1">
    <source>
        <dbReference type="EMBL" id="TNN20384.1"/>
    </source>
</evidence>
<accession>A0A4Z2DUZ3</accession>
<dbReference type="AlphaFoldDB" id="A0A4Z2DUZ3"/>
<dbReference type="Proteomes" id="UP000311919">
    <property type="component" value="Unassembled WGS sequence"/>
</dbReference>
<organism evidence="1 2">
    <name type="scientific">Schistosoma japonicum</name>
    <name type="common">Blood fluke</name>
    <dbReference type="NCBI Taxonomy" id="6182"/>
    <lineage>
        <taxon>Eukaryota</taxon>
        <taxon>Metazoa</taxon>
        <taxon>Spiralia</taxon>
        <taxon>Lophotrochozoa</taxon>
        <taxon>Platyhelminthes</taxon>
        <taxon>Trematoda</taxon>
        <taxon>Digenea</taxon>
        <taxon>Strigeidida</taxon>
        <taxon>Schistosomatoidea</taxon>
        <taxon>Schistosomatidae</taxon>
        <taxon>Schistosoma</taxon>
    </lineage>
</organism>
<comment type="caution">
    <text evidence="1">The sequence shown here is derived from an EMBL/GenBank/DDBJ whole genome shotgun (WGS) entry which is preliminary data.</text>
</comment>
<keyword evidence="2" id="KW-1185">Reference proteome</keyword>
<proteinExistence type="predicted"/>
<dbReference type="EMBL" id="SKCS01000028">
    <property type="protein sequence ID" value="TNN20384.1"/>
    <property type="molecule type" value="Genomic_DNA"/>
</dbReference>
<gene>
    <name evidence="1" type="ORF">EWB00_004206</name>
</gene>
<dbReference type="OrthoDB" id="6225257at2759"/>
<reference evidence="1 2" key="1">
    <citation type="submission" date="2019-03" db="EMBL/GenBank/DDBJ databases">
        <title>An improved genome assembly of the fluke Schistosoma japonicum.</title>
        <authorList>
            <person name="Hu W."/>
            <person name="Luo F."/>
            <person name="Yin M."/>
            <person name="Mo X."/>
            <person name="Sun C."/>
            <person name="Wu Q."/>
            <person name="Zhu B."/>
            <person name="Xiang M."/>
            <person name="Wang J."/>
            <person name="Wang Y."/>
            <person name="Zhang T."/>
            <person name="Xu B."/>
            <person name="Zheng H."/>
            <person name="Feng Z."/>
        </authorList>
    </citation>
    <scope>NUCLEOTIDE SEQUENCE [LARGE SCALE GENOMIC DNA]</scope>
    <source>
        <strain evidence="1">HuSjv2</strain>
        <tissue evidence="1">Worms</tissue>
    </source>
</reference>
<name>A0A4Z2DUZ3_SCHJA</name>
<sequence length="261" mass="30897">MCISKTEYYKHSKIFNCFAMTYHENSFVMDVGLLADLSKELRDRICAETLSKLQKRTDRELFTINREVDRVLKNESYIKSRLYSLVNVLQTDQKRSMKIRSTLWNRRSIVPSNKKMSEQSNRNNRLKNVRLKPLCTKFQCGEYRQDNQLDMVVHSAPPRITLDHLPPTIVKSGRRLYPLQNTIHQKSEIFPDENNKRYKSEHMFTKTKEQGNFATQWRPESDPLRWSDIQFTTIDSEAREKSRNRLCGAFNATSFQLIYAQ</sequence>
<evidence type="ECO:0000313" key="2">
    <source>
        <dbReference type="Proteomes" id="UP000311919"/>
    </source>
</evidence>